<protein>
    <submittedName>
        <fullName evidence="2">Uncharacterized protein</fullName>
    </submittedName>
</protein>
<sequence length="203" mass="23845">MSENNTDTTNHKKWSQYNIFMGVCCLTIGYLEIVHFFSLYEGKIAILCDIITAFFGYVVILVIFSLFLVISETDENTKNKRKSIKTPIIIFSFIGYIIILYFSGLYKNAYYSVFEPSQTIITNEYKVTTYYSKGRYYHITFYDVQNPDKCIGEYGNICRYDLKIKRKTYNRLRKLEPKSNPIRITFKDKAEVVMNIELTQNGL</sequence>
<feature type="transmembrane region" description="Helical" evidence="1">
    <location>
        <begin position="44"/>
        <end position="68"/>
    </location>
</feature>
<organism evidence="2 3">
    <name type="scientific">Moraxella lacunata</name>
    <dbReference type="NCBI Taxonomy" id="477"/>
    <lineage>
        <taxon>Bacteria</taxon>
        <taxon>Pseudomonadati</taxon>
        <taxon>Pseudomonadota</taxon>
        <taxon>Gammaproteobacteria</taxon>
        <taxon>Moraxellales</taxon>
        <taxon>Moraxellaceae</taxon>
        <taxon>Moraxella</taxon>
    </lineage>
</organism>
<dbReference type="EMBL" id="UGQU01000001">
    <property type="protein sequence ID" value="STZ56429.1"/>
    <property type="molecule type" value="Genomic_DNA"/>
</dbReference>
<reference evidence="2 3" key="1">
    <citation type="submission" date="2018-06" db="EMBL/GenBank/DDBJ databases">
        <authorList>
            <consortium name="Pathogen Informatics"/>
            <person name="Doyle S."/>
        </authorList>
    </citation>
    <scope>NUCLEOTIDE SEQUENCE [LARGE SCALE GENOMIC DNA]</scope>
    <source>
        <strain evidence="2 3">NCTC10359</strain>
    </source>
</reference>
<name>A0A378T6M5_MORLA</name>
<accession>A0A378T6M5</accession>
<evidence type="ECO:0000313" key="3">
    <source>
        <dbReference type="Proteomes" id="UP000254437"/>
    </source>
</evidence>
<dbReference type="AlphaFoldDB" id="A0A378T6M5"/>
<keyword evidence="1" id="KW-1133">Transmembrane helix</keyword>
<evidence type="ECO:0000313" key="2">
    <source>
        <dbReference type="EMBL" id="STZ56429.1"/>
    </source>
</evidence>
<keyword evidence="1" id="KW-0472">Membrane</keyword>
<feature type="transmembrane region" description="Helical" evidence="1">
    <location>
        <begin position="88"/>
        <end position="106"/>
    </location>
</feature>
<keyword evidence="1" id="KW-0812">Transmembrane</keyword>
<gene>
    <name evidence="2" type="ORF">NCTC10359_01043</name>
</gene>
<feature type="transmembrane region" description="Helical" evidence="1">
    <location>
        <begin position="19"/>
        <end position="38"/>
    </location>
</feature>
<evidence type="ECO:0000256" key="1">
    <source>
        <dbReference type="SAM" id="Phobius"/>
    </source>
</evidence>
<dbReference type="Proteomes" id="UP000254437">
    <property type="component" value="Unassembled WGS sequence"/>
</dbReference>
<proteinExistence type="predicted"/>
<dbReference type="RefSeq" id="WP_115006151.1">
    <property type="nucleotide sequence ID" value="NZ_UGQU01000001.1"/>
</dbReference>